<accession>A0A2R8FB13</accession>
<name>A0A2R8FB13_9CHLA</name>
<evidence type="ECO:0000256" key="9">
    <source>
        <dbReference type="ARBA" id="ARBA00023136"/>
    </source>
</evidence>
<dbReference type="InterPro" id="IPR011427">
    <property type="entry name" value="Polymorphic_membr_middle"/>
</dbReference>
<keyword evidence="4" id="KW-1134">Transmembrane beta strand</keyword>
<comment type="similarity">
    <text evidence="3">Belongs to the PMP outer membrane protein family.</text>
</comment>
<evidence type="ECO:0000256" key="6">
    <source>
        <dbReference type="ARBA" id="ARBA00022525"/>
    </source>
</evidence>
<dbReference type="KEGG" id="csee:C10C_0427"/>
<dbReference type="Gene3D" id="2.40.128.130">
    <property type="entry name" value="Autotransporter beta-domain"/>
    <property type="match status" value="1"/>
</dbReference>
<keyword evidence="9" id="KW-0472">Membrane</keyword>
<dbReference type="InterPro" id="IPR005546">
    <property type="entry name" value="Autotransporte_beta"/>
</dbReference>
<keyword evidence="10" id="KW-0998">Cell outer membrane</keyword>
<protein>
    <submittedName>
        <fullName evidence="12">Polymorphic membrane protein F,chlamydial polymorphic outer membrane protein repeat,Autotransporter beta-domain</fullName>
    </submittedName>
</protein>
<keyword evidence="6" id="KW-0964">Secreted</keyword>
<keyword evidence="13" id="KW-1185">Reference proteome</keyword>
<evidence type="ECO:0000256" key="5">
    <source>
        <dbReference type="ARBA" id="ARBA00022512"/>
    </source>
</evidence>
<dbReference type="OrthoDB" id="16673at2"/>
<dbReference type="SMART" id="SM00869">
    <property type="entry name" value="Autotransporter"/>
    <property type="match status" value="1"/>
</dbReference>
<dbReference type="EMBL" id="LT993738">
    <property type="protein sequence ID" value="SPN73594.1"/>
    <property type="molecule type" value="Genomic_DNA"/>
</dbReference>
<evidence type="ECO:0000259" key="11">
    <source>
        <dbReference type="PROSITE" id="PS51208"/>
    </source>
</evidence>
<comment type="subcellular location">
    <subcellularLocation>
        <location evidence="2">Cell outer membrane</location>
        <topology evidence="2">Peripheral membrane protein</topology>
        <orientation evidence="2">Extracellular side</orientation>
    </subcellularLocation>
    <subcellularLocation>
        <location evidence="1">Secreted</location>
        <location evidence="1">Cell wall</location>
    </subcellularLocation>
</comment>
<evidence type="ECO:0000256" key="4">
    <source>
        <dbReference type="ARBA" id="ARBA00022452"/>
    </source>
</evidence>
<evidence type="ECO:0000313" key="13">
    <source>
        <dbReference type="Proteomes" id="UP000244926"/>
    </source>
</evidence>
<dbReference type="Pfam" id="PF07548">
    <property type="entry name" value="ChlamPMP_M"/>
    <property type="match status" value="1"/>
</dbReference>
<dbReference type="InterPro" id="IPR003368">
    <property type="entry name" value="POMP_repeat"/>
</dbReference>
<dbReference type="GO" id="GO:0009279">
    <property type="term" value="C:cell outer membrane"/>
    <property type="evidence" value="ECO:0007669"/>
    <property type="project" value="UniProtKB-SubCell"/>
</dbReference>
<keyword evidence="8" id="KW-0732">Signal</keyword>
<keyword evidence="7" id="KW-0812">Transmembrane</keyword>
<dbReference type="Pfam" id="PF02415">
    <property type="entry name" value="Chlam_PMP"/>
    <property type="match status" value="2"/>
</dbReference>
<evidence type="ECO:0000256" key="10">
    <source>
        <dbReference type="ARBA" id="ARBA00023237"/>
    </source>
</evidence>
<dbReference type="SUPFAM" id="SSF103515">
    <property type="entry name" value="Autotransporter"/>
    <property type="match status" value="1"/>
</dbReference>
<keyword evidence="5" id="KW-0134">Cell wall</keyword>
<feature type="domain" description="Autotransporter" evidence="11">
    <location>
        <begin position="666"/>
        <end position="945"/>
    </location>
</feature>
<evidence type="ECO:0000313" key="12">
    <source>
        <dbReference type="EMBL" id="SPN73594.1"/>
    </source>
</evidence>
<organism evidence="12 13">
    <name type="scientific">Chlamydia serpentis</name>
    <dbReference type="NCBI Taxonomy" id="1967782"/>
    <lineage>
        <taxon>Bacteria</taxon>
        <taxon>Pseudomonadati</taxon>
        <taxon>Chlamydiota</taxon>
        <taxon>Chlamydiia</taxon>
        <taxon>Chlamydiales</taxon>
        <taxon>Chlamydiaceae</taxon>
        <taxon>Chlamydia/Chlamydophila group</taxon>
        <taxon>Chlamydia</taxon>
    </lineage>
</organism>
<proteinExistence type="inferred from homology"/>
<evidence type="ECO:0000256" key="8">
    <source>
        <dbReference type="ARBA" id="ARBA00022729"/>
    </source>
</evidence>
<dbReference type="NCBIfam" id="TIGR01376">
    <property type="entry name" value="POMP_repeat"/>
    <property type="match status" value="3"/>
</dbReference>
<dbReference type="AlphaFoldDB" id="A0A2R8FB13"/>
<evidence type="ECO:0000256" key="2">
    <source>
        <dbReference type="ARBA" id="ARBA00004416"/>
    </source>
</evidence>
<evidence type="ECO:0000256" key="3">
    <source>
        <dbReference type="ARBA" id="ARBA00007542"/>
    </source>
</evidence>
<dbReference type="Pfam" id="PF03797">
    <property type="entry name" value="Autotransporter"/>
    <property type="match status" value="1"/>
</dbReference>
<dbReference type="InterPro" id="IPR036709">
    <property type="entry name" value="Autotransporte_beta_dom_sf"/>
</dbReference>
<dbReference type="Proteomes" id="UP000244926">
    <property type="component" value="Chromosome I"/>
</dbReference>
<evidence type="ECO:0000256" key="7">
    <source>
        <dbReference type="ARBA" id="ARBA00022692"/>
    </source>
</evidence>
<dbReference type="PROSITE" id="PS51208">
    <property type="entry name" value="AUTOTRANSPORTER"/>
    <property type="match status" value="1"/>
</dbReference>
<gene>
    <name evidence="12" type="primary">pmpF_14</name>
    <name evidence="12" type="ORF">C10C_0427</name>
</gene>
<sequence length="945" mass="103607">MENNKSSIKMALLIGALILGNFTMLFGITPLSDYLASQDKEFETYFPLAGTLSDLSTYLNKITFSGNRNDATQDLSFNNYISINNFLTNSSTQGGAFSCKSFSLTNTEDLILLLNNFAIDSGGAIFSSNDVNLSDNHGLMIFCGNQSLPNNNSSSNENKGGAISSNSNCTISRNQATGYFVKNMTTYRGGAIKANQITIGNNKGPILFMDNTVINNTGGAIDSDQNIIIENNSKPIYFLNNRSASGGAIRAENVVIQKNSQSLVFSNNLALENTALPRISSGGAIHCSFKLSIEDNPGIISFNNNSCGRDGGAICAQSLSIKNSGPVYFTNNQGIWGGAVTLLQDGSCTLWAQHGDIIFYNNRHYATGTSTQNSLNCTSNVTITLGANENRSIVFYDPARQRHNVSSIQPFNPEPEHLGTILFSSAYVSDESVSREDFISLFRNTIGLYHGTLALDDRAEWKVFKFDQFGGTLRLGSGVVFSTTGSSTSDSAGSAININNLAINLPAILEKRSAPMLWIRPIEQRAPYTEDNNPTINLSGPLTLLNEENLDPYDSIDLSQPLRDVPLLKLSDVTAKHINTDNFHPETLNATDHYGYQGLWSPRWLETTIVSNSSSEDTVNTVRRELYADWTPIGYKVNPEHKGVIAVTTFWQSFHSLFATLRNQIHRQEGYAIAAGEAIGLFLHQNSTSEAPGFRIDATGYSLKTISHTASQHKVGISFTQLFSNTKESHSKNKVASHTTTLVLQLDNPWLAERFSISSCLAYSYGLHHLQGVRNSGTVKSEGRCYSTTLGATLCCSLPIQRHSKSLNLAPFIQAIAIRSTQTAFQEMGNKPRKFSTNQPLYNLTVPIGIQSSWHSHFHLSSYWDLELAYQPILYQQNPEVNVTLTTSGSTWQVSEITLARNGISFRGKNQTFLFPNVSVFLDYQGSVSSSTSSHYLQAGTTIQF</sequence>
<dbReference type="RefSeq" id="WP_108896552.1">
    <property type="nucleotide sequence ID" value="NZ_LT993738.1"/>
</dbReference>
<evidence type="ECO:0000256" key="1">
    <source>
        <dbReference type="ARBA" id="ARBA00004191"/>
    </source>
</evidence>
<reference evidence="13" key="1">
    <citation type="submission" date="2017-11" db="EMBL/GenBank/DDBJ databases">
        <authorList>
            <person name="Seth-Smith MB H."/>
        </authorList>
    </citation>
    <scope>NUCLEOTIDE SEQUENCE [LARGE SCALE GENOMIC DNA]</scope>
</reference>